<feature type="region of interest" description="Disordered" evidence="1">
    <location>
        <begin position="69"/>
        <end position="92"/>
    </location>
</feature>
<dbReference type="Proteomes" id="UP001358614">
    <property type="component" value="Chromosome 1"/>
</dbReference>
<name>A0AAX4KGW4_9TREE</name>
<proteinExistence type="predicted"/>
<dbReference type="RefSeq" id="XP_066082879.1">
    <property type="nucleotide sequence ID" value="XM_066226782.1"/>
</dbReference>
<dbReference type="EMBL" id="CP144089">
    <property type="protein sequence ID" value="WWD04912.1"/>
    <property type="molecule type" value="Genomic_DNA"/>
</dbReference>
<keyword evidence="3" id="KW-1185">Reference proteome</keyword>
<accession>A0AAX4KGW4</accession>
<organism evidence="2 3">
    <name type="scientific">Kwoniella europaea PYCC6329</name>
    <dbReference type="NCBI Taxonomy" id="1423913"/>
    <lineage>
        <taxon>Eukaryota</taxon>
        <taxon>Fungi</taxon>
        <taxon>Dikarya</taxon>
        <taxon>Basidiomycota</taxon>
        <taxon>Agaricomycotina</taxon>
        <taxon>Tremellomycetes</taxon>
        <taxon>Tremellales</taxon>
        <taxon>Cryptococcaceae</taxon>
        <taxon>Kwoniella</taxon>
    </lineage>
</organism>
<evidence type="ECO:0000313" key="2">
    <source>
        <dbReference type="EMBL" id="WWD04912.1"/>
    </source>
</evidence>
<gene>
    <name evidence="2" type="ORF">V865_002983</name>
</gene>
<evidence type="ECO:0000256" key="1">
    <source>
        <dbReference type="SAM" id="MobiDB-lite"/>
    </source>
</evidence>
<dbReference type="GeneID" id="91101787"/>
<reference evidence="2 3" key="1">
    <citation type="submission" date="2024-01" db="EMBL/GenBank/DDBJ databases">
        <title>Comparative genomics of Cryptococcus and Kwoniella reveals pathogenesis evolution and contrasting modes of karyotype evolution via chromosome fusion or intercentromeric recombination.</title>
        <authorList>
            <person name="Coelho M.A."/>
            <person name="David-Palma M."/>
            <person name="Shea T."/>
            <person name="Bowers K."/>
            <person name="McGinley-Smith S."/>
            <person name="Mohammad A.W."/>
            <person name="Gnirke A."/>
            <person name="Yurkov A.M."/>
            <person name="Nowrousian M."/>
            <person name="Sun S."/>
            <person name="Cuomo C.A."/>
            <person name="Heitman J."/>
        </authorList>
    </citation>
    <scope>NUCLEOTIDE SEQUENCE [LARGE SCALE GENOMIC DNA]</scope>
    <source>
        <strain evidence="2 3">PYCC6329</strain>
    </source>
</reference>
<protein>
    <submittedName>
        <fullName evidence="2">Uncharacterized protein</fullName>
    </submittedName>
</protein>
<dbReference type="AlphaFoldDB" id="A0AAX4KGW4"/>
<evidence type="ECO:0000313" key="3">
    <source>
        <dbReference type="Proteomes" id="UP001358614"/>
    </source>
</evidence>
<feature type="compositionally biased region" description="Low complexity" evidence="1">
    <location>
        <begin position="70"/>
        <end position="82"/>
    </location>
</feature>
<dbReference type="KEGG" id="ker:91101787"/>
<sequence length="282" mass="29653">MQAESVSPATSVGLKLLDLAKALHTDGELALYKPVEDSTTNKKVENTENRLNEFADMLNYIAESVGVALDTSSSTSPSSSISGEEEDEDGSTAATVMEVASGLSFSTTVSLLETPAVPLFKPDLGKLVEEAEKLEKEEVDHDHTPVFAESQDMGGAKIPKSTSQIRAHAVPTNEKTINRPETNTFRFRIVNYSQVPAPTGFHQAPGQGGMMPHSSVYPAHHPQYMYDSWQNGSSNNGSMSGKSSVLGAGIASQHGGGAGAGAGAGFGFAQYSQVNPYAGLGN</sequence>